<dbReference type="PANTHER" id="PTHR14894">
    <property type="entry name" value="CDK5 REGULATORY SUBUNIT-ASSOCIATED PROTEIN 3"/>
    <property type="match status" value="1"/>
</dbReference>
<evidence type="ECO:0000256" key="1">
    <source>
        <dbReference type="ARBA" id="ARBA00007478"/>
    </source>
</evidence>
<evidence type="ECO:0000256" key="2">
    <source>
        <dbReference type="SAM" id="Coils"/>
    </source>
</evidence>
<dbReference type="EMBL" id="GHBY01000231">
    <property type="protein sequence ID" value="MUP40408.1"/>
    <property type="molecule type" value="Transcribed_RNA"/>
</dbReference>
<name>A0A646QCP7_9MYRI</name>
<proteinExistence type="inferred from homology"/>
<protein>
    <submittedName>
        <fullName evidence="3">CDK5 regulatory subunit-associated protein 3</fullName>
    </submittedName>
</protein>
<dbReference type="InterPro" id="IPR008491">
    <property type="entry name" value="CDK5RAP3"/>
</dbReference>
<reference evidence="3" key="1">
    <citation type="submission" date="2018-11" db="EMBL/GenBank/DDBJ databases">
        <title>Venom-gland transcriptomics and venom proteomics of the Florida green centipede (Hemiscolopendra marginata) reveal sex-based variation in a centipede venom.</title>
        <authorList>
            <person name="Nystrom G.S."/>
            <person name="Ward M.J."/>
            <person name="Ellsworth S.A."/>
            <person name="Rokyta D.R."/>
        </authorList>
    </citation>
    <scope>NUCLEOTIDE SEQUENCE</scope>
    <source>
        <tissue evidence="3">Venom gland</tissue>
    </source>
</reference>
<feature type="coiled-coil region" evidence="2">
    <location>
        <begin position="129"/>
        <end position="156"/>
    </location>
</feature>
<evidence type="ECO:0000313" key="3">
    <source>
        <dbReference type="EMBL" id="MUP40408.1"/>
    </source>
</evidence>
<organism evidence="3">
    <name type="scientific">Hemiscolopendra marginata</name>
    <dbReference type="NCBI Taxonomy" id="943146"/>
    <lineage>
        <taxon>Eukaryota</taxon>
        <taxon>Metazoa</taxon>
        <taxon>Ecdysozoa</taxon>
        <taxon>Arthropoda</taxon>
        <taxon>Myriapoda</taxon>
        <taxon>Chilopoda</taxon>
        <taxon>Pleurostigmophora</taxon>
        <taxon>Scolopendromorpha</taxon>
        <taxon>Scolopendridae</taxon>
        <taxon>Hemiscolopendra</taxon>
    </lineage>
</organism>
<dbReference type="GO" id="GO:0007346">
    <property type="term" value="P:regulation of mitotic cell cycle"/>
    <property type="evidence" value="ECO:0007669"/>
    <property type="project" value="TreeGrafter"/>
</dbReference>
<comment type="similarity">
    <text evidence="1">Belongs to the CDK5RAP3 family.</text>
</comment>
<dbReference type="PANTHER" id="PTHR14894:SF0">
    <property type="entry name" value="CDK5 REGULATORY SUBUNIT-ASSOCIATED PROTEIN 3"/>
    <property type="match status" value="1"/>
</dbReference>
<keyword evidence="2" id="KW-0175">Coiled coil</keyword>
<sequence length="515" mass="59194">MQDEQLLPIDIHSNKLLDWLISRRLCTYEWQKVTRLIREKINTAIQDMPPVEEITKLLSGTYINYFHCVRIVELLKDTESGKKDIFGRYSSQRMKDWQEILKLYEKDNAYLAEAAQMLIRNVNYEVPSIKKQIAKCQQVQEECERKEADYLKNSNEYKEKYNMDCKQFGIDGINIKAELLSLVSTLPLTYERIAKTSKGLDNAYQYYGSFKEFTLGRKEEPLCRLLSHLMKYGNTTVYEWRTGKKPERIEEEKIQYNLETDNLAIGGEGCDTINFGDDVSIDFGIGDSSGTNEIDFGDLEANNYVEVTAEGINHSDQNGNKIDWEIVVETNGETADVIDNVARGENALSILDNSSTRNDIIDELSELKSFLMQRIQEMQSDSDVLSSNRFQAAPLILQLQTLDSTQTMLNNVNELLLSLTNSNVQNLQLIRSSPRFVDRVADSLKQKMSISKKMLKSRELVAERRQQILQEQKELEPKLGLIISRTKELQLQIEGEISKRYKNRPVNIMGGVNAL</sequence>
<accession>A0A646QCP7</accession>
<dbReference type="AlphaFoldDB" id="A0A646QCP7"/>
<dbReference type="Pfam" id="PF05600">
    <property type="entry name" value="CDK5RAP3"/>
    <property type="match status" value="1"/>
</dbReference>
<dbReference type="GO" id="GO:0012505">
    <property type="term" value="C:endomembrane system"/>
    <property type="evidence" value="ECO:0007669"/>
    <property type="project" value="TreeGrafter"/>
</dbReference>